<dbReference type="RefSeq" id="WP_066787176.1">
    <property type="nucleotide sequence ID" value="NZ_LWQS01000051.1"/>
</dbReference>
<reference evidence="1 2" key="1">
    <citation type="submission" date="2016-04" db="EMBL/GenBank/DDBJ databases">
        <title>Chloroflexus islandicus sp. nov., a thermophilic filamentous anoxygenic phototrophic bacterium from geyser Strokkur (Iceland).</title>
        <authorList>
            <person name="Gaisin V.A."/>
            <person name="Kalashnikov A.M."/>
            <person name="Sukhacheva M.V."/>
            <person name="Grouzdev D.S."/>
            <person name="Ivanov T.M."/>
            <person name="Kuznetsov B."/>
            <person name="Gorlenko V.M."/>
        </authorList>
    </citation>
    <scope>NUCLEOTIDE SEQUENCE [LARGE SCALE GENOMIC DNA]</scope>
    <source>
        <strain evidence="2">isl-2</strain>
    </source>
</reference>
<dbReference type="AlphaFoldDB" id="A0A178MAR7"/>
<dbReference type="EMBL" id="LWQS01000051">
    <property type="protein sequence ID" value="OAN45842.1"/>
    <property type="molecule type" value="Genomic_DNA"/>
</dbReference>
<dbReference type="STRING" id="1707952.A6A03_13965"/>
<proteinExistence type="predicted"/>
<keyword evidence="2" id="KW-1185">Reference proteome</keyword>
<evidence type="ECO:0000313" key="1">
    <source>
        <dbReference type="EMBL" id="OAN45842.1"/>
    </source>
</evidence>
<protein>
    <submittedName>
        <fullName evidence="1">Uncharacterized protein</fullName>
    </submittedName>
</protein>
<organism evidence="1 2">
    <name type="scientific">Chloroflexus islandicus</name>
    <dbReference type="NCBI Taxonomy" id="1707952"/>
    <lineage>
        <taxon>Bacteria</taxon>
        <taxon>Bacillati</taxon>
        <taxon>Chloroflexota</taxon>
        <taxon>Chloroflexia</taxon>
        <taxon>Chloroflexales</taxon>
        <taxon>Chloroflexineae</taxon>
        <taxon>Chloroflexaceae</taxon>
        <taxon>Chloroflexus</taxon>
    </lineage>
</organism>
<dbReference type="OrthoDB" id="166571at2"/>
<comment type="caution">
    <text evidence="1">The sequence shown here is derived from an EMBL/GenBank/DDBJ whole genome shotgun (WGS) entry which is preliminary data.</text>
</comment>
<accession>A0A178MAR7</accession>
<evidence type="ECO:0000313" key="2">
    <source>
        <dbReference type="Proteomes" id="UP000078287"/>
    </source>
</evidence>
<sequence>MNKPPTTGASLLDALRLPLPRLGANQPSTPATTPAWQRQLQAIAEVQLARFPFLIQLRAVWRLLREERPDWPWLLPLLAIVFIRTYRRERERMQPR</sequence>
<name>A0A178MAR7_9CHLR</name>
<dbReference type="Proteomes" id="UP000078287">
    <property type="component" value="Unassembled WGS sequence"/>
</dbReference>
<gene>
    <name evidence="1" type="ORF">A6A03_13965</name>
</gene>